<dbReference type="SFLD" id="SFLDF00027">
    <property type="entry name" value="p-type_atpase"/>
    <property type="match status" value="1"/>
</dbReference>
<dbReference type="PRINTS" id="PR00119">
    <property type="entry name" value="CATATPASE"/>
</dbReference>
<dbReference type="GO" id="GO:0055070">
    <property type="term" value="P:copper ion homeostasis"/>
    <property type="evidence" value="ECO:0007669"/>
    <property type="project" value="TreeGrafter"/>
</dbReference>
<dbReference type="Gene3D" id="3.40.1110.10">
    <property type="entry name" value="Calcium-transporting ATPase, cytoplasmic domain N"/>
    <property type="match status" value="1"/>
</dbReference>
<dbReference type="Gene3D" id="2.70.150.10">
    <property type="entry name" value="Calcium-transporting ATPase, cytoplasmic transduction domain A"/>
    <property type="match status" value="1"/>
</dbReference>
<dbReference type="SUPFAM" id="SSF81653">
    <property type="entry name" value="Calcium ATPase, transduction domain A"/>
    <property type="match status" value="1"/>
</dbReference>
<evidence type="ECO:0000256" key="17">
    <source>
        <dbReference type="ARBA" id="ARBA00023008"/>
    </source>
</evidence>
<keyword evidence="6 23" id="KW-1003">Cell membrane</keyword>
<dbReference type="GO" id="GO:0005886">
    <property type="term" value="C:plasma membrane"/>
    <property type="evidence" value="ECO:0007669"/>
    <property type="project" value="UniProtKB-SubCell"/>
</dbReference>
<feature type="transmembrane region" description="Helical" evidence="23">
    <location>
        <begin position="375"/>
        <end position="403"/>
    </location>
</feature>
<evidence type="ECO:0000256" key="22">
    <source>
        <dbReference type="ARBA" id="ARBA00049289"/>
    </source>
</evidence>
<keyword evidence="18" id="KW-0406">Ion transport</keyword>
<evidence type="ECO:0000256" key="19">
    <source>
        <dbReference type="ARBA" id="ARBA00023136"/>
    </source>
</evidence>
<evidence type="ECO:0000313" key="26">
    <source>
        <dbReference type="Proteomes" id="UP000179360"/>
    </source>
</evidence>
<evidence type="ECO:0000256" key="9">
    <source>
        <dbReference type="ARBA" id="ARBA00022723"/>
    </source>
</evidence>
<evidence type="ECO:0000256" key="18">
    <source>
        <dbReference type="ARBA" id="ARBA00023065"/>
    </source>
</evidence>
<keyword evidence="9 23" id="KW-0479">Metal-binding</keyword>
<dbReference type="Pfam" id="PF00122">
    <property type="entry name" value="E1-E2_ATPase"/>
    <property type="match status" value="1"/>
</dbReference>
<dbReference type="InterPro" id="IPR059000">
    <property type="entry name" value="ATPase_P-type_domA"/>
</dbReference>
<keyword evidence="19 23" id="KW-0472">Membrane</keyword>
<reference evidence="25 26" key="1">
    <citation type="journal article" date="2016" name="Nat. Commun.">
        <title>Thousands of microbial genomes shed light on interconnected biogeochemical processes in an aquifer system.</title>
        <authorList>
            <person name="Anantharaman K."/>
            <person name="Brown C.T."/>
            <person name="Hug L.A."/>
            <person name="Sharon I."/>
            <person name="Castelle C.J."/>
            <person name="Probst A.J."/>
            <person name="Thomas B.C."/>
            <person name="Singh A."/>
            <person name="Wilkins M.J."/>
            <person name="Karaoz U."/>
            <person name="Brodie E.L."/>
            <person name="Williams K.H."/>
            <person name="Hubbard S.S."/>
            <person name="Banfield J.F."/>
        </authorList>
    </citation>
    <scope>NUCLEOTIDE SEQUENCE [LARGE SCALE GENOMIC DNA]</scope>
</reference>
<evidence type="ECO:0000256" key="11">
    <source>
        <dbReference type="ARBA" id="ARBA00022741"/>
    </source>
</evidence>
<accession>A0A1F6TJM9</accession>
<evidence type="ECO:0000256" key="16">
    <source>
        <dbReference type="ARBA" id="ARBA00022989"/>
    </source>
</evidence>
<evidence type="ECO:0000256" key="4">
    <source>
        <dbReference type="ARBA" id="ARBA00015102"/>
    </source>
</evidence>
<dbReference type="SFLD" id="SFLDG00002">
    <property type="entry name" value="C1.7:_P-type_atpase_like"/>
    <property type="match status" value="1"/>
</dbReference>
<evidence type="ECO:0000256" key="23">
    <source>
        <dbReference type="RuleBase" id="RU362081"/>
    </source>
</evidence>
<evidence type="ECO:0000256" key="2">
    <source>
        <dbReference type="ARBA" id="ARBA00006024"/>
    </source>
</evidence>
<evidence type="ECO:0000256" key="1">
    <source>
        <dbReference type="ARBA" id="ARBA00004651"/>
    </source>
</evidence>
<keyword evidence="5" id="KW-0813">Transport</keyword>
<keyword evidence="13 23" id="KW-0067">ATP-binding</keyword>
<dbReference type="EC" id="7.2.2.8" evidence="3"/>
<feature type="transmembrane region" description="Helical" evidence="23">
    <location>
        <begin position="95"/>
        <end position="113"/>
    </location>
</feature>
<dbReference type="PROSITE" id="PS01047">
    <property type="entry name" value="HMA_1"/>
    <property type="match status" value="1"/>
</dbReference>
<keyword evidence="11 23" id="KW-0547">Nucleotide-binding</keyword>
<comment type="subcellular location">
    <subcellularLocation>
        <location evidence="1">Cell membrane</location>
        <topology evidence="1">Multi-pass membrane protein</topology>
    </subcellularLocation>
</comment>
<dbReference type="InterPro" id="IPR017969">
    <property type="entry name" value="Heavy-metal-associated_CS"/>
</dbReference>
<feature type="transmembrane region" description="Helical" evidence="23">
    <location>
        <begin position="125"/>
        <end position="142"/>
    </location>
</feature>
<dbReference type="CDD" id="cd00371">
    <property type="entry name" value="HMA"/>
    <property type="match status" value="1"/>
</dbReference>
<dbReference type="InterPro" id="IPR036412">
    <property type="entry name" value="HAD-like_sf"/>
</dbReference>
<comment type="similarity">
    <text evidence="2 23">Belongs to the cation transport ATPase (P-type) (TC 3.A.3) family. Type IB subfamily.</text>
</comment>
<dbReference type="InterPro" id="IPR023299">
    <property type="entry name" value="ATPase_P-typ_cyto_dom_N"/>
</dbReference>
<evidence type="ECO:0000256" key="20">
    <source>
        <dbReference type="ARBA" id="ARBA00029719"/>
    </source>
</evidence>
<organism evidence="25 26">
    <name type="scientific">Candidatus Muproteobacteria bacterium RIFCSPHIGHO2_01_FULL_65_16</name>
    <dbReference type="NCBI Taxonomy" id="1817764"/>
    <lineage>
        <taxon>Bacteria</taxon>
        <taxon>Pseudomonadati</taxon>
        <taxon>Pseudomonadota</taxon>
        <taxon>Candidatus Muproteobacteria</taxon>
    </lineage>
</organism>
<dbReference type="SFLD" id="SFLDS00003">
    <property type="entry name" value="Haloacid_Dehalogenase"/>
    <property type="match status" value="1"/>
</dbReference>
<keyword evidence="17" id="KW-0186">Copper</keyword>
<dbReference type="GO" id="GO:0005524">
    <property type="term" value="F:ATP binding"/>
    <property type="evidence" value="ECO:0007669"/>
    <property type="project" value="UniProtKB-UniRule"/>
</dbReference>
<dbReference type="GO" id="GO:0016887">
    <property type="term" value="F:ATP hydrolysis activity"/>
    <property type="evidence" value="ECO:0007669"/>
    <property type="project" value="InterPro"/>
</dbReference>
<dbReference type="Pfam" id="PF00403">
    <property type="entry name" value="HMA"/>
    <property type="match status" value="1"/>
</dbReference>
<dbReference type="InterPro" id="IPR027256">
    <property type="entry name" value="P-typ_ATPase_IB"/>
</dbReference>
<name>A0A1F6TJM9_9PROT</name>
<keyword evidence="12" id="KW-0187">Copper transport</keyword>
<dbReference type="GO" id="GO:0060003">
    <property type="term" value="P:copper ion export"/>
    <property type="evidence" value="ECO:0007669"/>
    <property type="project" value="UniProtKB-ARBA"/>
</dbReference>
<evidence type="ECO:0000256" key="3">
    <source>
        <dbReference type="ARBA" id="ARBA00012517"/>
    </source>
</evidence>
<dbReference type="GO" id="GO:0005507">
    <property type="term" value="F:copper ion binding"/>
    <property type="evidence" value="ECO:0007669"/>
    <property type="project" value="TreeGrafter"/>
</dbReference>
<dbReference type="EMBL" id="MFSY01000078">
    <property type="protein sequence ID" value="OGI45347.1"/>
    <property type="molecule type" value="Genomic_DNA"/>
</dbReference>
<dbReference type="PROSITE" id="PS00154">
    <property type="entry name" value="ATPASE_E1_E2"/>
    <property type="match status" value="1"/>
</dbReference>
<evidence type="ECO:0000256" key="6">
    <source>
        <dbReference type="ARBA" id="ARBA00022475"/>
    </source>
</evidence>
<sequence>MNDLSRVKRLSIAGMSCAGCVATVENALKGVTGVDEATVNLAERTASVRGVTDTRVLVEAVKQAGYGAAVLRGPEDETEKEAAEMAHYRRLLRKFLVASALGFPLFIAEPLGWLPMLDTAGGRGFWLAAGAITLFVLVYSAGHMFRGAWKAFRAHHANMDTLIALGTGAAWVYSMLVVAFPGIVPSLARHAYFEAAAIIIALINLGQALEMRARGKTSEAIRRLIGLQPKTARVIRDGRETDIPISDVGLDETIRVRPGEKIPVDGVVIEGHSNVDESMLTGEPMPVEKKLGAEVTGGTLNKTGTFLFQAKHIGADTALARIIELVRRAQSSKPAIGRLADKISSVFVPSVLIIAVLTFLAWFDFGPEPRLSYTLVATMTVLIIACPCALGLATPISIMVGVGKAAEYGILIRNGEALQQAGRLTTIVLDKTGTVTEGRPAVTELVPAAGVSENELLRIAASIETGSEHPLAEAIVSAAKTRGLALASVGGFEAIVGHGVRGTVVPPPFPSPLAGEGRGGGSSCTVLLGNLKLMQREQVNVGELESKARQLAAQAQTPMYLAVDGRLAGIVAVADPIKPDSKAAIARLRADGLKVVMITGDNRATAAAVAREVGVDEVLAEVLPGDKAAKVAELQARGEIVGMVGDGINDAPALAQADVGYAIGTGTDVAIESADVALMRGSLHGVPDAIAISKATVRNIKQNLFGAFIYNVLGIPVAAGALFPFGGPLLNPIIAGAAMAMSSVTVVSNANRLRFFKA</sequence>
<keyword evidence="14" id="KW-0460">Magnesium</keyword>
<dbReference type="GO" id="GO:0043682">
    <property type="term" value="F:P-type divalent copper transporter activity"/>
    <property type="evidence" value="ECO:0007669"/>
    <property type="project" value="TreeGrafter"/>
</dbReference>
<evidence type="ECO:0000256" key="7">
    <source>
        <dbReference type="ARBA" id="ARBA00022553"/>
    </source>
</evidence>
<dbReference type="Gene3D" id="3.30.70.100">
    <property type="match status" value="1"/>
</dbReference>
<feature type="transmembrane region" description="Helical" evidence="23">
    <location>
        <begin position="190"/>
        <end position="209"/>
    </location>
</feature>
<evidence type="ECO:0000256" key="15">
    <source>
        <dbReference type="ARBA" id="ARBA00022967"/>
    </source>
</evidence>
<dbReference type="InterPro" id="IPR023298">
    <property type="entry name" value="ATPase_P-typ_TM_dom_sf"/>
</dbReference>
<evidence type="ECO:0000256" key="5">
    <source>
        <dbReference type="ARBA" id="ARBA00022448"/>
    </source>
</evidence>
<evidence type="ECO:0000256" key="8">
    <source>
        <dbReference type="ARBA" id="ARBA00022692"/>
    </source>
</evidence>
<keyword evidence="16 23" id="KW-1133">Transmembrane helix</keyword>
<evidence type="ECO:0000256" key="14">
    <source>
        <dbReference type="ARBA" id="ARBA00022842"/>
    </source>
</evidence>
<dbReference type="Gene3D" id="3.40.50.1000">
    <property type="entry name" value="HAD superfamily/HAD-like"/>
    <property type="match status" value="1"/>
</dbReference>
<dbReference type="PRINTS" id="PR00943">
    <property type="entry name" value="CUATPASE"/>
</dbReference>
<dbReference type="InterPro" id="IPR006121">
    <property type="entry name" value="HMA_dom"/>
</dbReference>
<dbReference type="SUPFAM" id="SSF56784">
    <property type="entry name" value="HAD-like"/>
    <property type="match status" value="1"/>
</dbReference>
<dbReference type="PROSITE" id="PS50846">
    <property type="entry name" value="HMA_2"/>
    <property type="match status" value="1"/>
</dbReference>
<dbReference type="PANTHER" id="PTHR43520">
    <property type="entry name" value="ATP7, ISOFORM B"/>
    <property type="match status" value="1"/>
</dbReference>
<dbReference type="PANTHER" id="PTHR43520:SF6">
    <property type="entry name" value="COPPER-EXPORTING P-TYPE ATPASE"/>
    <property type="match status" value="1"/>
</dbReference>
<keyword evidence="10" id="KW-0677">Repeat</keyword>
<comment type="caution">
    <text evidence="25">The sequence shown here is derived from an EMBL/GenBank/DDBJ whole genome shotgun (WGS) entry which is preliminary data.</text>
</comment>
<feature type="transmembrane region" description="Helical" evidence="23">
    <location>
        <begin position="162"/>
        <end position="184"/>
    </location>
</feature>
<dbReference type="GO" id="GO:0140581">
    <property type="term" value="F:P-type monovalent copper transporter activity"/>
    <property type="evidence" value="ECO:0007669"/>
    <property type="project" value="UniProtKB-EC"/>
</dbReference>
<feature type="transmembrane region" description="Helical" evidence="23">
    <location>
        <begin position="343"/>
        <end position="363"/>
    </location>
</feature>
<comment type="catalytic activity">
    <reaction evidence="22">
        <text>Cu(+)(in) + ATP + H2O = Cu(+)(out) + ADP + phosphate + H(+)</text>
        <dbReference type="Rhea" id="RHEA:25792"/>
        <dbReference type="ChEBI" id="CHEBI:15377"/>
        <dbReference type="ChEBI" id="CHEBI:15378"/>
        <dbReference type="ChEBI" id="CHEBI:30616"/>
        <dbReference type="ChEBI" id="CHEBI:43474"/>
        <dbReference type="ChEBI" id="CHEBI:49552"/>
        <dbReference type="ChEBI" id="CHEBI:456216"/>
        <dbReference type="EC" id="7.2.2.8"/>
    </reaction>
</comment>
<keyword evidence="8 23" id="KW-0812">Transmembrane</keyword>
<dbReference type="InterPro" id="IPR008250">
    <property type="entry name" value="ATPase_P-typ_transduc_dom_A_sf"/>
</dbReference>
<evidence type="ECO:0000256" key="21">
    <source>
        <dbReference type="ARBA" id="ARBA00033239"/>
    </source>
</evidence>
<feature type="transmembrane region" description="Helical" evidence="23">
    <location>
        <begin position="704"/>
        <end position="723"/>
    </location>
</feature>
<dbReference type="Proteomes" id="UP000179360">
    <property type="component" value="Unassembled WGS sequence"/>
</dbReference>
<keyword evidence="15" id="KW-1278">Translocase</keyword>
<dbReference type="SUPFAM" id="SSF81665">
    <property type="entry name" value="Calcium ATPase, transmembrane domain M"/>
    <property type="match status" value="1"/>
</dbReference>
<dbReference type="AlphaFoldDB" id="A0A1F6TJM9"/>
<dbReference type="SUPFAM" id="SSF55008">
    <property type="entry name" value="HMA, heavy metal-associated domain"/>
    <property type="match status" value="1"/>
</dbReference>
<keyword evidence="7" id="KW-0597">Phosphoprotein</keyword>
<evidence type="ECO:0000259" key="24">
    <source>
        <dbReference type="PROSITE" id="PS50846"/>
    </source>
</evidence>
<dbReference type="InterPro" id="IPR023214">
    <property type="entry name" value="HAD_sf"/>
</dbReference>
<evidence type="ECO:0000256" key="10">
    <source>
        <dbReference type="ARBA" id="ARBA00022737"/>
    </source>
</evidence>
<dbReference type="CDD" id="cd02094">
    <property type="entry name" value="P-type_ATPase_Cu-like"/>
    <property type="match status" value="1"/>
</dbReference>
<dbReference type="InterPro" id="IPR018303">
    <property type="entry name" value="ATPase_P-typ_P_site"/>
</dbReference>
<feature type="transmembrane region" description="Helical" evidence="23">
    <location>
        <begin position="729"/>
        <end position="750"/>
    </location>
</feature>
<dbReference type="InterPro" id="IPR001757">
    <property type="entry name" value="P_typ_ATPase"/>
</dbReference>
<protein>
    <recommendedName>
        <fullName evidence="4">Copper-exporting P-type ATPase</fullName>
        <ecNumber evidence="3">7.2.2.8</ecNumber>
    </recommendedName>
    <alternativeName>
        <fullName evidence="20">Copper-exporting P-type ATPase A</fullName>
    </alternativeName>
    <alternativeName>
        <fullName evidence="21">Cu(+)-exporting ATPase</fullName>
    </alternativeName>
</protein>
<dbReference type="FunFam" id="2.70.150.10:FF:000020">
    <property type="entry name" value="Copper-exporting P-type ATPase A"/>
    <property type="match status" value="1"/>
</dbReference>
<evidence type="ECO:0000256" key="12">
    <source>
        <dbReference type="ARBA" id="ARBA00022796"/>
    </source>
</evidence>
<dbReference type="Pfam" id="PF00702">
    <property type="entry name" value="Hydrolase"/>
    <property type="match status" value="1"/>
</dbReference>
<dbReference type="NCBIfam" id="TIGR01494">
    <property type="entry name" value="ATPase_P-type"/>
    <property type="match status" value="2"/>
</dbReference>
<evidence type="ECO:0000256" key="13">
    <source>
        <dbReference type="ARBA" id="ARBA00022840"/>
    </source>
</evidence>
<gene>
    <name evidence="25" type="primary">copA</name>
    <name evidence="25" type="ORF">A2637_06580</name>
</gene>
<evidence type="ECO:0000313" key="25">
    <source>
        <dbReference type="EMBL" id="OGI45347.1"/>
    </source>
</evidence>
<feature type="domain" description="HMA" evidence="24">
    <location>
        <begin position="6"/>
        <end position="69"/>
    </location>
</feature>
<dbReference type="NCBIfam" id="TIGR01525">
    <property type="entry name" value="ATPase-IB_hvy"/>
    <property type="match status" value="1"/>
</dbReference>
<dbReference type="STRING" id="1817764.A2637_06580"/>
<proteinExistence type="inferred from homology"/>
<dbReference type="InterPro" id="IPR036163">
    <property type="entry name" value="HMA_dom_sf"/>
</dbReference>
<dbReference type="InterPro" id="IPR044492">
    <property type="entry name" value="P_typ_ATPase_HD_dom"/>
</dbReference>